<organism evidence="1 2">
    <name type="scientific">Pseudobacter ginsenosidimutans</name>
    <dbReference type="NCBI Taxonomy" id="661488"/>
    <lineage>
        <taxon>Bacteria</taxon>
        <taxon>Pseudomonadati</taxon>
        <taxon>Bacteroidota</taxon>
        <taxon>Chitinophagia</taxon>
        <taxon>Chitinophagales</taxon>
        <taxon>Chitinophagaceae</taxon>
        <taxon>Pseudobacter</taxon>
    </lineage>
</organism>
<name>A0A4V2F084_9BACT</name>
<dbReference type="InterPro" id="IPR052354">
    <property type="entry name" value="Cell_Wall_Dynamics_Protein"/>
</dbReference>
<proteinExistence type="predicted"/>
<reference evidence="1 2" key="1">
    <citation type="submission" date="2019-02" db="EMBL/GenBank/DDBJ databases">
        <title>Genomic Encyclopedia of Type Strains, Phase IV (KMG-IV): sequencing the most valuable type-strain genomes for metagenomic binning, comparative biology and taxonomic classification.</title>
        <authorList>
            <person name="Goeker M."/>
        </authorList>
    </citation>
    <scope>NUCLEOTIDE SEQUENCE [LARGE SCALE GENOMIC DNA]</scope>
    <source>
        <strain evidence="1 2">DSM 18116</strain>
    </source>
</reference>
<keyword evidence="2" id="KW-1185">Reference proteome</keyword>
<dbReference type="PANTHER" id="PTHR34408:SF1">
    <property type="entry name" value="GLYCOSYL HYDROLASE FAMILY 19 DOMAIN-CONTAINING PROTEIN HI_1415"/>
    <property type="match status" value="1"/>
</dbReference>
<sequence>MTTPLITVEQLQNICSQIPEETAIKVTDAINKVCPLYGMNTDILHEFLANVIHESAEFTRYEENLNYSAARVMEVWPSRFKTLADAEQYARKPEKLACKVYNGRLGNFHPMDGWDFRGAGPIQITGRENFTRFAFWMGLEFQIFKAAQEWARILRTDHEFGMHSACWVFSVYMDLNDEAEEDEMRTIIKRINGGYTGESERNKYYRLCKQILK</sequence>
<dbReference type="RefSeq" id="WP_130543466.1">
    <property type="nucleotide sequence ID" value="NZ_CP042431.1"/>
</dbReference>
<evidence type="ECO:0000313" key="1">
    <source>
        <dbReference type="EMBL" id="RZS69100.1"/>
    </source>
</evidence>
<gene>
    <name evidence="1" type="ORF">EV199_4925</name>
</gene>
<dbReference type="InterPro" id="IPR023346">
    <property type="entry name" value="Lysozyme-like_dom_sf"/>
</dbReference>
<dbReference type="Proteomes" id="UP000293874">
    <property type="component" value="Unassembled WGS sequence"/>
</dbReference>
<evidence type="ECO:0000313" key="2">
    <source>
        <dbReference type="Proteomes" id="UP000293874"/>
    </source>
</evidence>
<comment type="caution">
    <text evidence="1">The sequence shown here is derived from an EMBL/GenBank/DDBJ whole genome shotgun (WGS) entry which is preliminary data.</text>
</comment>
<accession>A0A4V2F084</accession>
<protein>
    <submittedName>
        <fullName evidence="1">Putative chitinase</fullName>
    </submittedName>
</protein>
<dbReference type="AlphaFoldDB" id="A0A4V2F084"/>
<dbReference type="Gene3D" id="1.10.530.10">
    <property type="match status" value="1"/>
</dbReference>
<dbReference type="EMBL" id="SGXA01000003">
    <property type="protein sequence ID" value="RZS69100.1"/>
    <property type="molecule type" value="Genomic_DNA"/>
</dbReference>
<dbReference type="SUPFAM" id="SSF53955">
    <property type="entry name" value="Lysozyme-like"/>
    <property type="match status" value="1"/>
</dbReference>
<dbReference type="PANTHER" id="PTHR34408">
    <property type="entry name" value="FAMILY PROTEIN, PUTATIVE-RELATED"/>
    <property type="match status" value="1"/>
</dbReference>
<dbReference type="OrthoDB" id="882303at2"/>